<dbReference type="PANTHER" id="PTHR38687:SF2">
    <property type="entry name" value="CELL DIVISION PROTEIN FTSN"/>
    <property type="match status" value="1"/>
</dbReference>
<feature type="transmembrane region" description="Helical" evidence="1">
    <location>
        <begin position="24"/>
        <end position="42"/>
    </location>
</feature>
<keyword evidence="1" id="KW-0812">Transmembrane</keyword>
<dbReference type="GO" id="GO:0042834">
    <property type="term" value="F:peptidoglycan binding"/>
    <property type="evidence" value="ECO:0007669"/>
    <property type="project" value="InterPro"/>
</dbReference>
<name>A0A0U2Z3A4_9ALTE</name>
<evidence type="ECO:0000313" key="3">
    <source>
        <dbReference type="EMBL" id="ALS96932.1"/>
    </source>
</evidence>
<reference evidence="3 4" key="1">
    <citation type="submission" date="2015-12" db="EMBL/GenBank/DDBJ databases">
        <title>Complete genome of Lacimicrobium alkaliphilum KCTC 32984.</title>
        <authorList>
            <person name="Kim S.-G."/>
            <person name="Lee Y.-J."/>
        </authorList>
    </citation>
    <scope>NUCLEOTIDE SEQUENCE [LARGE SCALE GENOMIC DNA]</scope>
    <source>
        <strain evidence="3 4">YelD216</strain>
    </source>
</reference>
<evidence type="ECO:0000313" key="4">
    <source>
        <dbReference type="Proteomes" id="UP000068447"/>
    </source>
</evidence>
<dbReference type="EMBL" id="CP013650">
    <property type="protein sequence ID" value="ALS96932.1"/>
    <property type="molecule type" value="Genomic_DNA"/>
</dbReference>
<dbReference type="InterPro" id="IPR007730">
    <property type="entry name" value="SPOR-like_dom"/>
</dbReference>
<keyword evidence="1" id="KW-0472">Membrane</keyword>
<proteinExistence type="predicted"/>
<dbReference type="PROSITE" id="PS51724">
    <property type="entry name" value="SPOR"/>
    <property type="match status" value="1"/>
</dbReference>
<gene>
    <name evidence="3" type="ORF">AT746_00655</name>
</gene>
<keyword evidence="3" id="KW-0131">Cell cycle</keyword>
<dbReference type="PANTHER" id="PTHR38687">
    <property type="entry name" value="CELL DIVISION PROTEIN DEDD-RELATED"/>
    <property type="match status" value="1"/>
</dbReference>
<keyword evidence="3" id="KW-0132">Cell division</keyword>
<dbReference type="AlphaFoldDB" id="A0A0U2Z3A4"/>
<dbReference type="KEGG" id="lal:AT746_00655"/>
<sequence>MAHKDYISRGRSAKTPPPKAPVPWLRIIVTLALIMAFAYFLWSIRNSAEEKPEIIQMPKTEQQEVLPELPQEEWQFVETLPQQTVEVELPEEVESDVRWLMQCGSFRSSDQAEQMRAKIAFQGLESQIRPSEGSNGRWYRVILGPYERKRAAERDRHAIQRTGITTCQVWNWNLD</sequence>
<dbReference type="InterPro" id="IPR052521">
    <property type="entry name" value="Cell_div_SPOR-domain"/>
</dbReference>
<dbReference type="InterPro" id="IPR036680">
    <property type="entry name" value="SPOR-like_sf"/>
</dbReference>
<dbReference type="RefSeq" id="WP_062474999.1">
    <property type="nucleotide sequence ID" value="NZ_CP013650.1"/>
</dbReference>
<keyword evidence="4" id="KW-1185">Reference proteome</keyword>
<keyword evidence="1" id="KW-1133">Transmembrane helix</keyword>
<evidence type="ECO:0000259" key="2">
    <source>
        <dbReference type="PROSITE" id="PS51724"/>
    </source>
</evidence>
<feature type="domain" description="SPOR" evidence="2">
    <location>
        <begin position="93"/>
        <end position="172"/>
    </location>
</feature>
<dbReference type="Pfam" id="PF05036">
    <property type="entry name" value="SPOR"/>
    <property type="match status" value="1"/>
</dbReference>
<dbReference type="GO" id="GO:0051301">
    <property type="term" value="P:cell division"/>
    <property type="evidence" value="ECO:0007669"/>
    <property type="project" value="UniProtKB-KW"/>
</dbReference>
<dbReference type="Gene3D" id="3.30.70.1070">
    <property type="entry name" value="Sporulation related repeat"/>
    <property type="match status" value="1"/>
</dbReference>
<dbReference type="SUPFAM" id="SSF110997">
    <property type="entry name" value="Sporulation related repeat"/>
    <property type="match status" value="1"/>
</dbReference>
<dbReference type="STRING" id="1526571.AT746_00655"/>
<dbReference type="OrthoDB" id="8558195at2"/>
<accession>A0A0U2Z3A4</accession>
<evidence type="ECO:0000256" key="1">
    <source>
        <dbReference type="SAM" id="Phobius"/>
    </source>
</evidence>
<organism evidence="3 4">
    <name type="scientific">Lacimicrobium alkaliphilum</name>
    <dbReference type="NCBI Taxonomy" id="1526571"/>
    <lineage>
        <taxon>Bacteria</taxon>
        <taxon>Pseudomonadati</taxon>
        <taxon>Pseudomonadota</taxon>
        <taxon>Gammaproteobacteria</taxon>
        <taxon>Alteromonadales</taxon>
        <taxon>Alteromonadaceae</taxon>
        <taxon>Lacimicrobium</taxon>
    </lineage>
</organism>
<protein>
    <submittedName>
        <fullName evidence="3">Cell division protein FtsN</fullName>
    </submittedName>
</protein>
<dbReference type="Proteomes" id="UP000068447">
    <property type="component" value="Chromosome"/>
</dbReference>